<keyword evidence="2" id="KW-1185">Reference proteome</keyword>
<dbReference type="RefSeq" id="WP_013616241.1">
    <property type="nucleotide sequence ID" value="NC_015164.1"/>
</dbReference>
<dbReference type="OrthoDB" id="1082029at2"/>
<sequence length="80" mass="9354">MKDKMVHTPAIEPDNLTETVLVQLPKADLGFLKTLIDRMGWHIRKRSTYEQSLDDIRNGDVYEYKSVDDFFNDVLNEPEP</sequence>
<dbReference type="EMBL" id="CP002530">
    <property type="protein sequence ID" value="ADY34779.1"/>
    <property type="molecule type" value="Genomic_DNA"/>
</dbReference>
<dbReference type="Proteomes" id="UP000007486">
    <property type="component" value="Chromosome"/>
</dbReference>
<dbReference type="KEGG" id="bsa:Bacsa_0167"/>
<organism evidence="1 2">
    <name type="scientific">Phocaeicola salanitronis (strain DSM 18170 / JCM 13657 / CCUG 60908 / BL78)</name>
    <name type="common">Bacteroides salanitronis</name>
    <dbReference type="NCBI Taxonomy" id="667015"/>
    <lineage>
        <taxon>Bacteria</taxon>
        <taxon>Pseudomonadati</taxon>
        <taxon>Bacteroidota</taxon>
        <taxon>Bacteroidia</taxon>
        <taxon>Bacteroidales</taxon>
        <taxon>Bacteroidaceae</taxon>
        <taxon>Phocaeicola</taxon>
    </lineage>
</organism>
<name>F0R5F5_PHOSB</name>
<protein>
    <submittedName>
        <fullName evidence="1">Uncharacterized protein</fullName>
    </submittedName>
</protein>
<dbReference type="AlphaFoldDB" id="F0R5F5"/>
<accession>F0R5F5</accession>
<gene>
    <name evidence="1" type="ordered locus">Bacsa_0167</name>
</gene>
<evidence type="ECO:0000313" key="2">
    <source>
        <dbReference type="Proteomes" id="UP000007486"/>
    </source>
</evidence>
<dbReference type="HOGENOM" id="CLU_2582448_0_0_10"/>
<proteinExistence type="predicted"/>
<evidence type="ECO:0000313" key="1">
    <source>
        <dbReference type="EMBL" id="ADY34779.1"/>
    </source>
</evidence>
<reference evidence="1 2" key="1">
    <citation type="journal article" date="2011" name="Stand. Genomic Sci.">
        <title>Complete genome sequence of Bacteroides salanitronis type strain (BL78).</title>
        <authorList>
            <person name="Gronow S."/>
            <person name="Held B."/>
            <person name="Lucas S."/>
            <person name="Lapidus A."/>
            <person name="Del Rio T.G."/>
            <person name="Nolan M."/>
            <person name="Tice H."/>
            <person name="Deshpande S."/>
            <person name="Cheng J.F."/>
            <person name="Pitluck S."/>
            <person name="Liolios K."/>
            <person name="Pagani I."/>
            <person name="Ivanova N."/>
            <person name="Mavromatis K."/>
            <person name="Pati A."/>
            <person name="Tapia R."/>
            <person name="Han C."/>
            <person name="Goodwin L."/>
            <person name="Chen A."/>
            <person name="Palaniappan K."/>
            <person name="Land M."/>
            <person name="Hauser L."/>
            <person name="Chang Y.J."/>
            <person name="Jeffries C.D."/>
            <person name="Brambilla E.M."/>
            <person name="Rohde M."/>
            <person name="Goker M."/>
            <person name="Detter J.C."/>
            <person name="Woyke T."/>
            <person name="Bristow J."/>
            <person name="Markowitz V."/>
            <person name="Hugenholtz P."/>
            <person name="Kyrpides N.C."/>
            <person name="Klenk H.P."/>
            <person name="Eisen J.A."/>
        </authorList>
    </citation>
    <scope>NUCLEOTIDE SEQUENCE [LARGE SCALE GENOMIC DNA]</scope>
    <source>
        <strain evidence="1 2">DSM 18170</strain>
    </source>
</reference>
<dbReference type="eggNOG" id="ENOG5030WN0">
    <property type="taxonomic scope" value="Bacteria"/>
</dbReference>
<dbReference type="STRING" id="667015.Bacsa_0167"/>